<dbReference type="AlphaFoldDB" id="A0A8S1NMK5"/>
<protein>
    <submittedName>
        <fullName evidence="2">Uncharacterized protein</fullName>
    </submittedName>
</protein>
<keyword evidence="3" id="KW-1185">Reference proteome</keyword>
<reference evidence="2" key="1">
    <citation type="submission" date="2021-01" db="EMBL/GenBank/DDBJ databases">
        <authorList>
            <consortium name="Genoscope - CEA"/>
            <person name="William W."/>
        </authorList>
    </citation>
    <scope>NUCLEOTIDE SEQUENCE</scope>
</reference>
<accession>A0A8S1NMK5</accession>
<dbReference type="Proteomes" id="UP000688137">
    <property type="component" value="Unassembled WGS sequence"/>
</dbReference>
<name>A0A8S1NMK5_PARPR</name>
<dbReference type="EMBL" id="CAJJDM010000091">
    <property type="protein sequence ID" value="CAD8091491.1"/>
    <property type="molecule type" value="Genomic_DNA"/>
</dbReference>
<evidence type="ECO:0000313" key="1">
    <source>
        <dbReference type="EMBL" id="CAD8061415.1"/>
    </source>
</evidence>
<gene>
    <name evidence="1" type="ORF">PPRIM_AZ9-3.1.T0310299</name>
    <name evidence="2" type="ORF">PPRIM_AZ9-3.1.T0880095</name>
</gene>
<evidence type="ECO:0000313" key="2">
    <source>
        <dbReference type="EMBL" id="CAD8091491.1"/>
    </source>
</evidence>
<organism evidence="2 3">
    <name type="scientific">Paramecium primaurelia</name>
    <dbReference type="NCBI Taxonomy" id="5886"/>
    <lineage>
        <taxon>Eukaryota</taxon>
        <taxon>Sar</taxon>
        <taxon>Alveolata</taxon>
        <taxon>Ciliophora</taxon>
        <taxon>Intramacronucleata</taxon>
        <taxon>Oligohymenophorea</taxon>
        <taxon>Peniculida</taxon>
        <taxon>Parameciidae</taxon>
        <taxon>Paramecium</taxon>
    </lineage>
</organism>
<dbReference type="EMBL" id="CAJJDM010000030">
    <property type="protein sequence ID" value="CAD8061415.1"/>
    <property type="molecule type" value="Genomic_DNA"/>
</dbReference>
<comment type="caution">
    <text evidence="2">The sequence shown here is derived from an EMBL/GenBank/DDBJ whole genome shotgun (WGS) entry which is preliminary data.</text>
</comment>
<evidence type="ECO:0000313" key="3">
    <source>
        <dbReference type="Proteomes" id="UP000688137"/>
    </source>
</evidence>
<sequence length="45" mass="5402">MKEDLNMEINWIKQDRLHRSNKQASKCIIYYGKSDLMVQFLKIDG</sequence>
<proteinExistence type="predicted"/>